<evidence type="ECO:0000313" key="3">
    <source>
        <dbReference type="EMBL" id="PKI32942.1"/>
    </source>
</evidence>
<feature type="domain" description="RRM" evidence="2">
    <location>
        <begin position="67"/>
        <end position="142"/>
    </location>
</feature>
<dbReference type="InterPro" id="IPR035979">
    <property type="entry name" value="RBD_domain_sf"/>
</dbReference>
<dbReference type="EMBL" id="PGOL01007166">
    <property type="protein sequence ID" value="PKI32942.1"/>
    <property type="molecule type" value="Genomic_DNA"/>
</dbReference>
<proteinExistence type="predicted"/>
<dbReference type="SMART" id="SM00360">
    <property type="entry name" value="RRM"/>
    <property type="match status" value="1"/>
</dbReference>
<dbReference type="AlphaFoldDB" id="A0A2I0HMI5"/>
<protein>
    <recommendedName>
        <fullName evidence="2">RRM domain-containing protein</fullName>
    </recommendedName>
</protein>
<evidence type="ECO:0000313" key="4">
    <source>
        <dbReference type="Proteomes" id="UP000233551"/>
    </source>
</evidence>
<gene>
    <name evidence="3" type="ORF">CRG98_046669</name>
</gene>
<evidence type="ECO:0000256" key="1">
    <source>
        <dbReference type="PROSITE-ProRule" id="PRU00176"/>
    </source>
</evidence>
<dbReference type="PANTHER" id="PTHR32343:SF9">
    <property type="entry name" value="RRM-CONTAINING PROTEIN-RELATED"/>
    <property type="match status" value="1"/>
</dbReference>
<dbReference type="GO" id="GO:0003723">
    <property type="term" value="F:RNA binding"/>
    <property type="evidence" value="ECO:0007669"/>
    <property type="project" value="UniProtKB-UniRule"/>
</dbReference>
<dbReference type="PANTHER" id="PTHR32343">
    <property type="entry name" value="SERINE/ARGININE-RICH SPLICING FACTOR"/>
    <property type="match status" value="1"/>
</dbReference>
<name>A0A2I0HMI5_PUNGR</name>
<dbReference type="Proteomes" id="UP000233551">
    <property type="component" value="Unassembled WGS sequence"/>
</dbReference>
<dbReference type="InterPro" id="IPR012677">
    <property type="entry name" value="Nucleotide-bd_a/b_plait_sf"/>
</dbReference>
<comment type="caution">
    <text evidence="3">The sequence shown here is derived from an EMBL/GenBank/DDBJ whole genome shotgun (WGS) entry which is preliminary data.</text>
</comment>
<evidence type="ECO:0000259" key="2">
    <source>
        <dbReference type="PROSITE" id="PS50102"/>
    </source>
</evidence>
<dbReference type="Pfam" id="PF00076">
    <property type="entry name" value="RRM_1"/>
    <property type="match status" value="1"/>
</dbReference>
<dbReference type="PROSITE" id="PS50102">
    <property type="entry name" value="RRM"/>
    <property type="match status" value="1"/>
</dbReference>
<dbReference type="SUPFAM" id="SSF54928">
    <property type="entry name" value="RNA-binding domain, RBD"/>
    <property type="match status" value="1"/>
</dbReference>
<organism evidence="3 4">
    <name type="scientific">Punica granatum</name>
    <name type="common">Pomegranate</name>
    <dbReference type="NCBI Taxonomy" id="22663"/>
    <lineage>
        <taxon>Eukaryota</taxon>
        <taxon>Viridiplantae</taxon>
        <taxon>Streptophyta</taxon>
        <taxon>Embryophyta</taxon>
        <taxon>Tracheophyta</taxon>
        <taxon>Spermatophyta</taxon>
        <taxon>Magnoliopsida</taxon>
        <taxon>eudicotyledons</taxon>
        <taxon>Gunneridae</taxon>
        <taxon>Pentapetalae</taxon>
        <taxon>rosids</taxon>
        <taxon>malvids</taxon>
        <taxon>Myrtales</taxon>
        <taxon>Lythraceae</taxon>
        <taxon>Punica</taxon>
    </lineage>
</organism>
<keyword evidence="1" id="KW-0694">RNA-binding</keyword>
<reference evidence="3 4" key="1">
    <citation type="submission" date="2017-11" db="EMBL/GenBank/DDBJ databases">
        <title>De-novo sequencing of pomegranate (Punica granatum L.) genome.</title>
        <authorList>
            <person name="Akparov Z."/>
            <person name="Amiraslanov A."/>
            <person name="Hajiyeva S."/>
            <person name="Abbasov M."/>
            <person name="Kaur K."/>
            <person name="Hamwieh A."/>
            <person name="Solovyev V."/>
            <person name="Salamov A."/>
            <person name="Braich B."/>
            <person name="Kosarev P."/>
            <person name="Mahmoud A."/>
            <person name="Hajiyev E."/>
            <person name="Babayeva S."/>
            <person name="Izzatullayeva V."/>
            <person name="Mammadov A."/>
            <person name="Mammadov A."/>
            <person name="Sharifova S."/>
            <person name="Ojaghi J."/>
            <person name="Eynullazada K."/>
            <person name="Bayramov B."/>
            <person name="Abdulazimova A."/>
            <person name="Shahmuradov I."/>
        </authorList>
    </citation>
    <scope>NUCLEOTIDE SEQUENCE [LARGE SCALE GENOMIC DNA]</scope>
    <source>
        <strain evidence="4">cv. AG2017</strain>
        <tissue evidence="3">Leaf</tissue>
    </source>
</reference>
<dbReference type="STRING" id="22663.A0A2I0HMI5"/>
<sequence>MLEKSSEVGSGWVGAWLCSAVELSSGLVDRIPSRRNAGEVLKLSSCSTLAAAAAAGCVIIAAASETRTVQVRQLSDLATEREIHEFFSFSGEIEHVEILSEAGELRTAFVTFKDPKALEIALLLSVYWIASLARCLPVAALN</sequence>
<dbReference type="InterPro" id="IPR000504">
    <property type="entry name" value="RRM_dom"/>
</dbReference>
<accession>A0A2I0HMI5</accession>
<dbReference type="Gene3D" id="3.30.70.330">
    <property type="match status" value="1"/>
</dbReference>
<keyword evidence="4" id="KW-1185">Reference proteome</keyword>